<dbReference type="RefSeq" id="WP_212940397.1">
    <property type="nucleotide sequence ID" value="NZ_BORR01000011.1"/>
</dbReference>
<keyword evidence="3" id="KW-1185">Reference proteome</keyword>
<accession>A0A919XS78</accession>
<dbReference type="AlphaFoldDB" id="A0A919XS78"/>
<reference evidence="2 3" key="1">
    <citation type="submission" date="2021-03" db="EMBL/GenBank/DDBJ databases">
        <title>Antimicrobial resistance genes in bacteria isolated from Japanese honey, and their potential for conferring macrolide and lincosamide resistance in the American foulbrood pathogen Paenibacillus larvae.</title>
        <authorList>
            <person name="Okamoto M."/>
            <person name="Kumagai M."/>
            <person name="Kanamori H."/>
            <person name="Takamatsu D."/>
        </authorList>
    </citation>
    <scope>NUCLEOTIDE SEQUENCE [LARGE SCALE GENOMIC DNA]</scope>
    <source>
        <strain evidence="2 3">J41TS12</strain>
    </source>
</reference>
<gene>
    <name evidence="2" type="ORF">J41TS12_31280</name>
</gene>
<dbReference type="Gene3D" id="1.10.260.40">
    <property type="entry name" value="lambda repressor-like DNA-binding domains"/>
    <property type="match status" value="1"/>
</dbReference>
<sequence>MEPGAIVKIRDVLQNYMKQHELNYARFSSLSGVNQGTLSRIIQGKTPISFRQLEAITRAMELPADSLFDSYIEECFAYPTSVRRIRPFLIRCAELGRLDCIEKMVSRLLDDLFYKTALFEIGEELFSNNYSEAAALLYEHVSESEKFQHSERLALCRYRLFQISLSKDLEANFQAAIVFERHIQRLDESYQLDALKQLIDVLITVKKWQKVDELAVEMLKIAEVQYRRPPEGKPKHPIYFYVMYAWLIRSAVCEERQDYKGALRYVDKYTDNSWIKEQDDEARRYIQQFKEWATANTYLYRLLSGEAEALNPYADYIASRPDEIMLALGYIVRAALKFKYDIDEILKRFSAYIPTFLFPSNAGDYNQAMMNAECAQ</sequence>
<protein>
    <recommendedName>
        <fullName evidence="1">HTH cro/C1-type domain-containing protein</fullName>
    </recommendedName>
</protein>
<dbReference type="EMBL" id="BORR01000011">
    <property type="protein sequence ID" value="GIO38267.1"/>
    <property type="molecule type" value="Genomic_DNA"/>
</dbReference>
<organism evidence="2 3">
    <name type="scientific">Paenibacillus antibioticophila</name>
    <dbReference type="NCBI Taxonomy" id="1274374"/>
    <lineage>
        <taxon>Bacteria</taxon>
        <taxon>Bacillati</taxon>
        <taxon>Bacillota</taxon>
        <taxon>Bacilli</taxon>
        <taxon>Bacillales</taxon>
        <taxon>Paenibacillaceae</taxon>
        <taxon>Paenibacillus</taxon>
    </lineage>
</organism>
<name>A0A919XS78_9BACL</name>
<dbReference type="PROSITE" id="PS50943">
    <property type="entry name" value="HTH_CROC1"/>
    <property type="match status" value="1"/>
</dbReference>
<dbReference type="SUPFAM" id="SSF47413">
    <property type="entry name" value="lambda repressor-like DNA-binding domains"/>
    <property type="match status" value="1"/>
</dbReference>
<dbReference type="CDD" id="cd00093">
    <property type="entry name" value="HTH_XRE"/>
    <property type="match status" value="1"/>
</dbReference>
<dbReference type="InterPro" id="IPR010982">
    <property type="entry name" value="Lambda_DNA-bd_dom_sf"/>
</dbReference>
<feature type="domain" description="HTH cro/C1-type" evidence="1">
    <location>
        <begin position="13"/>
        <end position="67"/>
    </location>
</feature>
<dbReference type="GO" id="GO:0003677">
    <property type="term" value="F:DNA binding"/>
    <property type="evidence" value="ECO:0007669"/>
    <property type="project" value="InterPro"/>
</dbReference>
<dbReference type="InterPro" id="IPR001387">
    <property type="entry name" value="Cro/C1-type_HTH"/>
</dbReference>
<proteinExistence type="predicted"/>
<dbReference type="Proteomes" id="UP000681162">
    <property type="component" value="Unassembled WGS sequence"/>
</dbReference>
<evidence type="ECO:0000313" key="3">
    <source>
        <dbReference type="Proteomes" id="UP000681162"/>
    </source>
</evidence>
<dbReference type="Pfam" id="PF13443">
    <property type="entry name" value="HTH_26"/>
    <property type="match status" value="1"/>
</dbReference>
<comment type="caution">
    <text evidence="2">The sequence shown here is derived from an EMBL/GenBank/DDBJ whole genome shotgun (WGS) entry which is preliminary data.</text>
</comment>
<dbReference type="SMART" id="SM00530">
    <property type="entry name" value="HTH_XRE"/>
    <property type="match status" value="1"/>
</dbReference>
<evidence type="ECO:0000313" key="2">
    <source>
        <dbReference type="EMBL" id="GIO38267.1"/>
    </source>
</evidence>
<evidence type="ECO:0000259" key="1">
    <source>
        <dbReference type="PROSITE" id="PS50943"/>
    </source>
</evidence>